<reference evidence="1 2" key="1">
    <citation type="submission" date="2019-05" db="EMBL/GenBank/DDBJ databases">
        <title>Streptomyces marianii sp. nov., a novel marine actinomycete from southern coast of India.</title>
        <authorList>
            <person name="Iniyan A.M."/>
            <person name="Wink J."/>
            <person name="Ramprasad E."/>
            <person name="Ramana C.V."/>
            <person name="Bunk B."/>
            <person name="Sproer C."/>
            <person name="Joseph F.-J.R.S."/>
            <person name="Vincent S.G.P."/>
        </authorList>
    </citation>
    <scope>NUCLEOTIDE SEQUENCE [LARGE SCALE GENOMIC DNA]</scope>
    <source>
        <strain evidence="1 2">ICN19</strain>
    </source>
</reference>
<accession>A0A5R9DXZ4</accession>
<keyword evidence="2" id="KW-1185">Reference proteome</keyword>
<evidence type="ECO:0000313" key="1">
    <source>
        <dbReference type="EMBL" id="TLQ42480.1"/>
    </source>
</evidence>
<evidence type="ECO:0000313" key="2">
    <source>
        <dbReference type="Proteomes" id="UP000305921"/>
    </source>
</evidence>
<dbReference type="EMBL" id="VAWE01000001">
    <property type="protein sequence ID" value="TLQ42480.1"/>
    <property type="molecule type" value="Genomic_DNA"/>
</dbReference>
<dbReference type="Proteomes" id="UP000305921">
    <property type="component" value="Unassembled WGS sequence"/>
</dbReference>
<name>A0A5R9DXZ4_9ACTN</name>
<dbReference type="AlphaFoldDB" id="A0A5R9DXZ4"/>
<organism evidence="1 2">
    <name type="scientific">Streptomyces marianii</name>
    <dbReference type="NCBI Taxonomy" id="1817406"/>
    <lineage>
        <taxon>Bacteria</taxon>
        <taxon>Bacillati</taxon>
        <taxon>Actinomycetota</taxon>
        <taxon>Actinomycetes</taxon>
        <taxon>Kitasatosporales</taxon>
        <taxon>Streptomycetaceae</taxon>
        <taxon>Streptomyces</taxon>
    </lineage>
</organism>
<dbReference type="RefSeq" id="WP_138051890.1">
    <property type="nucleotide sequence ID" value="NZ_VAWE01000001.1"/>
</dbReference>
<proteinExistence type="predicted"/>
<dbReference type="OrthoDB" id="4204876at2"/>
<gene>
    <name evidence="1" type="ORF">FEF34_04025</name>
</gene>
<comment type="caution">
    <text evidence="1">The sequence shown here is derived from an EMBL/GenBank/DDBJ whole genome shotgun (WGS) entry which is preliminary data.</text>
</comment>
<sequence length="155" mass="16775">MSDTYGREPFDVDDFAYDDYAYEADAYDGHAYEADAADLFDTVGARGLDDGFFALELDLLELPCIQESAIVCTDLPEVGEAVLAVYVPLSPELEIAGRRAVLAACERRLPGLFSHAVAQDGIPRSAEGAVREDLLLDQVLPQVARDLMSPAAMSD</sequence>
<protein>
    <submittedName>
        <fullName evidence="1">Uncharacterized protein</fullName>
    </submittedName>
</protein>